<dbReference type="InterPro" id="IPR029188">
    <property type="entry name" value="Rrp14_N"/>
</dbReference>
<dbReference type="GO" id="GO:0042274">
    <property type="term" value="P:ribosomal small subunit biogenesis"/>
    <property type="evidence" value="ECO:0007669"/>
    <property type="project" value="TreeGrafter"/>
</dbReference>
<dbReference type="Pfam" id="PF04935">
    <property type="entry name" value="SURF6"/>
    <property type="match status" value="1"/>
</dbReference>
<name>A0AAN9S589_PSOTE</name>
<evidence type="ECO:0000256" key="3">
    <source>
        <dbReference type="ARBA" id="ARBA00023242"/>
    </source>
</evidence>
<comment type="caution">
    <text evidence="7">The sequence shown here is derived from an EMBL/GenBank/DDBJ whole genome shotgun (WGS) entry which is preliminary data.</text>
</comment>
<dbReference type="Proteomes" id="UP001386955">
    <property type="component" value="Unassembled WGS sequence"/>
</dbReference>
<dbReference type="GO" id="GO:0003677">
    <property type="term" value="F:DNA binding"/>
    <property type="evidence" value="ECO:0007669"/>
    <property type="project" value="TreeGrafter"/>
</dbReference>
<feature type="region of interest" description="Disordered" evidence="4">
    <location>
        <begin position="309"/>
        <end position="350"/>
    </location>
</feature>
<dbReference type="GO" id="GO:0042273">
    <property type="term" value="P:ribosomal large subunit biogenesis"/>
    <property type="evidence" value="ECO:0007669"/>
    <property type="project" value="TreeGrafter"/>
</dbReference>
<feature type="compositionally biased region" description="Basic and acidic residues" evidence="4">
    <location>
        <begin position="129"/>
        <end position="138"/>
    </location>
</feature>
<feature type="domain" description="Ribosomal RNA-processing protein 14 N-terminal" evidence="6">
    <location>
        <begin position="56"/>
        <end position="116"/>
    </location>
</feature>
<feature type="compositionally biased region" description="Basic and acidic residues" evidence="4">
    <location>
        <begin position="317"/>
        <end position="342"/>
    </location>
</feature>
<dbReference type="GO" id="GO:0005730">
    <property type="term" value="C:nucleolus"/>
    <property type="evidence" value="ECO:0007669"/>
    <property type="project" value="TreeGrafter"/>
</dbReference>
<feature type="compositionally biased region" description="Basic and acidic residues" evidence="4">
    <location>
        <begin position="96"/>
        <end position="117"/>
    </location>
</feature>
<dbReference type="InterPro" id="IPR029190">
    <property type="entry name" value="Rrp14/SURF6_C"/>
</dbReference>
<evidence type="ECO:0008006" key="9">
    <source>
        <dbReference type="Google" id="ProtNLM"/>
    </source>
</evidence>
<feature type="region of interest" description="Disordered" evidence="4">
    <location>
        <begin position="174"/>
        <end position="227"/>
    </location>
</feature>
<feature type="compositionally biased region" description="Basic residues" evidence="4">
    <location>
        <begin position="196"/>
        <end position="205"/>
    </location>
</feature>
<evidence type="ECO:0000259" key="6">
    <source>
        <dbReference type="Pfam" id="PF15459"/>
    </source>
</evidence>
<evidence type="ECO:0000256" key="1">
    <source>
        <dbReference type="ARBA" id="ARBA00004123"/>
    </source>
</evidence>
<dbReference type="PANTHER" id="PTHR14369">
    <property type="entry name" value="SURFEIT LOCUS PROTEIN 6"/>
    <property type="match status" value="1"/>
</dbReference>
<feature type="region of interest" description="Disordered" evidence="4">
    <location>
        <begin position="363"/>
        <end position="382"/>
    </location>
</feature>
<feature type="compositionally biased region" description="Basic and acidic residues" evidence="4">
    <location>
        <begin position="206"/>
        <end position="217"/>
    </location>
</feature>
<feature type="region of interest" description="Disordered" evidence="4">
    <location>
        <begin position="96"/>
        <end position="159"/>
    </location>
</feature>
<evidence type="ECO:0000313" key="7">
    <source>
        <dbReference type="EMBL" id="KAK7387858.1"/>
    </source>
</evidence>
<protein>
    <recommendedName>
        <fullName evidence="9">Surfeit locus protein 6</fullName>
    </recommendedName>
</protein>
<dbReference type="EMBL" id="JAYMYS010000006">
    <property type="protein sequence ID" value="KAK7387858.1"/>
    <property type="molecule type" value="Genomic_DNA"/>
</dbReference>
<dbReference type="Pfam" id="PF15459">
    <property type="entry name" value="RRP14"/>
    <property type="match status" value="1"/>
</dbReference>
<dbReference type="InterPro" id="IPR007019">
    <property type="entry name" value="SURF6"/>
</dbReference>
<gene>
    <name evidence="7" type="ORF">VNO78_22654</name>
</gene>
<feature type="compositionally biased region" description="Basic and acidic residues" evidence="4">
    <location>
        <begin position="186"/>
        <end position="195"/>
    </location>
</feature>
<accession>A0AAN9S589</accession>
<evidence type="ECO:0000313" key="8">
    <source>
        <dbReference type="Proteomes" id="UP001386955"/>
    </source>
</evidence>
<comment type="subcellular location">
    <subcellularLocation>
        <location evidence="1">Nucleus</location>
    </subcellularLocation>
</comment>
<dbReference type="AlphaFoldDB" id="A0AAN9S589"/>
<evidence type="ECO:0000256" key="2">
    <source>
        <dbReference type="ARBA" id="ARBA00005904"/>
    </source>
</evidence>
<sequence>MGQGPKTNEIVVREGTLICSAQHSDFLPRETKMKKKQKGGVAAEGECGAVNLECVIHEHALFFDKLIELIPAKFYLPTDDKEKPWFQGLSKAAKAEAKKETKENIKKSRRERLDPDKPSATTLDLLKQSFDKDKKAGDNDEEQGAAAEPPLSGLEGNDRSVTYEELRQRLHRKLEEFRAGRNSGNSDKKRDDRNAKRGFKDKKRKRDDDAEEAKPVHSEAANKVTNDAAEASKELVFGHVKLQNEEILGKKRKISKHKELERAKKLEHVKKDPEKGEAFAKKQAWKSALDRASGIKVHDDPKLLEKSINKAKKKQQKNAEKWKDRIQTRDQLKSEKQQKRSDNIAARIHEKKMRKIAKREKKLMRPGFEGRKEGFMNDGGSS</sequence>
<dbReference type="PANTHER" id="PTHR14369:SF0">
    <property type="entry name" value="SURFEIT LOCUS PROTEIN 6"/>
    <property type="match status" value="1"/>
</dbReference>
<proteinExistence type="inferred from homology"/>
<keyword evidence="3" id="KW-0539">Nucleus</keyword>
<evidence type="ECO:0000259" key="5">
    <source>
        <dbReference type="Pfam" id="PF04935"/>
    </source>
</evidence>
<comment type="similarity">
    <text evidence="2">Belongs to the SURF6 family.</text>
</comment>
<evidence type="ECO:0000256" key="4">
    <source>
        <dbReference type="SAM" id="MobiDB-lite"/>
    </source>
</evidence>
<reference evidence="7 8" key="1">
    <citation type="submission" date="2024-01" db="EMBL/GenBank/DDBJ databases">
        <title>The genomes of 5 underutilized Papilionoideae crops provide insights into root nodulation and disease resistanc.</title>
        <authorList>
            <person name="Jiang F."/>
        </authorList>
    </citation>
    <scope>NUCLEOTIDE SEQUENCE [LARGE SCALE GENOMIC DNA]</scope>
    <source>
        <strain evidence="7">DUOXIRENSHENG_FW03</strain>
        <tissue evidence="7">Leaves</tissue>
    </source>
</reference>
<dbReference type="GO" id="GO:0003723">
    <property type="term" value="F:RNA binding"/>
    <property type="evidence" value="ECO:0007669"/>
    <property type="project" value="TreeGrafter"/>
</dbReference>
<feature type="domain" description="Ribosomal RNA-processing protein 14/surfeit locus protein 6 C-terminal" evidence="5">
    <location>
        <begin position="181"/>
        <end position="355"/>
    </location>
</feature>
<organism evidence="7 8">
    <name type="scientific">Psophocarpus tetragonolobus</name>
    <name type="common">Winged bean</name>
    <name type="synonym">Dolichos tetragonolobus</name>
    <dbReference type="NCBI Taxonomy" id="3891"/>
    <lineage>
        <taxon>Eukaryota</taxon>
        <taxon>Viridiplantae</taxon>
        <taxon>Streptophyta</taxon>
        <taxon>Embryophyta</taxon>
        <taxon>Tracheophyta</taxon>
        <taxon>Spermatophyta</taxon>
        <taxon>Magnoliopsida</taxon>
        <taxon>eudicotyledons</taxon>
        <taxon>Gunneridae</taxon>
        <taxon>Pentapetalae</taxon>
        <taxon>rosids</taxon>
        <taxon>fabids</taxon>
        <taxon>Fabales</taxon>
        <taxon>Fabaceae</taxon>
        <taxon>Papilionoideae</taxon>
        <taxon>50 kb inversion clade</taxon>
        <taxon>NPAAA clade</taxon>
        <taxon>indigoferoid/millettioid clade</taxon>
        <taxon>Phaseoleae</taxon>
        <taxon>Psophocarpus</taxon>
    </lineage>
</organism>
<keyword evidence="8" id="KW-1185">Reference proteome</keyword>